<evidence type="ECO:0000256" key="1">
    <source>
        <dbReference type="SAM" id="MobiDB-lite"/>
    </source>
</evidence>
<feature type="region of interest" description="Disordered" evidence="1">
    <location>
        <begin position="1"/>
        <end position="25"/>
    </location>
</feature>
<protein>
    <submittedName>
        <fullName evidence="2">Uncharacterized protein</fullName>
    </submittedName>
</protein>
<proteinExistence type="predicted"/>
<dbReference type="AlphaFoldDB" id="A0A4Y7S976"/>
<feature type="compositionally biased region" description="Polar residues" evidence="1">
    <location>
        <begin position="1"/>
        <end position="10"/>
    </location>
</feature>
<sequence>MKPASRSQSMRGMPPSAVRTRHRLRDSQRCSGITISTFLGYLFGLDPRVRQRSISHLASRALTRTVHRGSVWALDAFHR</sequence>
<dbReference type="Proteomes" id="UP000298030">
    <property type="component" value="Unassembled WGS sequence"/>
</dbReference>
<gene>
    <name evidence="2" type="ORF">FA13DRAFT_771558</name>
</gene>
<organism evidence="2 3">
    <name type="scientific">Coprinellus micaceus</name>
    <name type="common">Glistening ink-cap mushroom</name>
    <name type="synonym">Coprinus micaceus</name>
    <dbReference type="NCBI Taxonomy" id="71717"/>
    <lineage>
        <taxon>Eukaryota</taxon>
        <taxon>Fungi</taxon>
        <taxon>Dikarya</taxon>
        <taxon>Basidiomycota</taxon>
        <taxon>Agaricomycotina</taxon>
        <taxon>Agaricomycetes</taxon>
        <taxon>Agaricomycetidae</taxon>
        <taxon>Agaricales</taxon>
        <taxon>Agaricineae</taxon>
        <taxon>Psathyrellaceae</taxon>
        <taxon>Coprinellus</taxon>
    </lineage>
</organism>
<evidence type="ECO:0000313" key="2">
    <source>
        <dbReference type="EMBL" id="TEB17271.1"/>
    </source>
</evidence>
<dbReference type="EMBL" id="QPFP01000308">
    <property type="protein sequence ID" value="TEB17271.1"/>
    <property type="molecule type" value="Genomic_DNA"/>
</dbReference>
<keyword evidence="3" id="KW-1185">Reference proteome</keyword>
<name>A0A4Y7S976_COPMI</name>
<reference evidence="2 3" key="1">
    <citation type="journal article" date="2019" name="Nat. Ecol. Evol.">
        <title>Megaphylogeny resolves global patterns of mushroom evolution.</title>
        <authorList>
            <person name="Varga T."/>
            <person name="Krizsan K."/>
            <person name="Foldi C."/>
            <person name="Dima B."/>
            <person name="Sanchez-Garcia M."/>
            <person name="Sanchez-Ramirez S."/>
            <person name="Szollosi G.J."/>
            <person name="Szarkandi J.G."/>
            <person name="Papp V."/>
            <person name="Albert L."/>
            <person name="Andreopoulos W."/>
            <person name="Angelini C."/>
            <person name="Antonin V."/>
            <person name="Barry K.W."/>
            <person name="Bougher N.L."/>
            <person name="Buchanan P."/>
            <person name="Buyck B."/>
            <person name="Bense V."/>
            <person name="Catcheside P."/>
            <person name="Chovatia M."/>
            <person name="Cooper J."/>
            <person name="Damon W."/>
            <person name="Desjardin D."/>
            <person name="Finy P."/>
            <person name="Geml J."/>
            <person name="Haridas S."/>
            <person name="Hughes K."/>
            <person name="Justo A."/>
            <person name="Karasinski D."/>
            <person name="Kautmanova I."/>
            <person name="Kiss B."/>
            <person name="Kocsube S."/>
            <person name="Kotiranta H."/>
            <person name="LaButti K.M."/>
            <person name="Lechner B.E."/>
            <person name="Liimatainen K."/>
            <person name="Lipzen A."/>
            <person name="Lukacs Z."/>
            <person name="Mihaltcheva S."/>
            <person name="Morgado L.N."/>
            <person name="Niskanen T."/>
            <person name="Noordeloos M.E."/>
            <person name="Ohm R.A."/>
            <person name="Ortiz-Santana B."/>
            <person name="Ovrebo C."/>
            <person name="Racz N."/>
            <person name="Riley R."/>
            <person name="Savchenko A."/>
            <person name="Shiryaev A."/>
            <person name="Soop K."/>
            <person name="Spirin V."/>
            <person name="Szebenyi C."/>
            <person name="Tomsovsky M."/>
            <person name="Tulloss R.E."/>
            <person name="Uehling J."/>
            <person name="Grigoriev I.V."/>
            <person name="Vagvolgyi C."/>
            <person name="Papp T."/>
            <person name="Martin F.M."/>
            <person name="Miettinen O."/>
            <person name="Hibbett D.S."/>
            <person name="Nagy L.G."/>
        </authorList>
    </citation>
    <scope>NUCLEOTIDE SEQUENCE [LARGE SCALE GENOMIC DNA]</scope>
    <source>
        <strain evidence="2 3">FP101781</strain>
    </source>
</reference>
<accession>A0A4Y7S976</accession>
<evidence type="ECO:0000313" key="3">
    <source>
        <dbReference type="Proteomes" id="UP000298030"/>
    </source>
</evidence>
<comment type="caution">
    <text evidence="2">The sequence shown here is derived from an EMBL/GenBank/DDBJ whole genome shotgun (WGS) entry which is preliminary data.</text>
</comment>